<keyword evidence="6 12" id="KW-0547">Nucleotide-binding</keyword>
<proteinExistence type="predicted"/>
<evidence type="ECO:0000256" key="8">
    <source>
        <dbReference type="ARBA" id="ARBA00022840"/>
    </source>
</evidence>
<feature type="transmembrane region" description="Helical" evidence="13">
    <location>
        <begin position="277"/>
        <end position="306"/>
    </location>
</feature>
<dbReference type="EMBL" id="BPVZ01000003">
    <property type="protein sequence ID" value="GKU89123.1"/>
    <property type="molecule type" value="Genomic_DNA"/>
</dbReference>
<dbReference type="InterPro" id="IPR008271">
    <property type="entry name" value="Ser/Thr_kinase_AS"/>
</dbReference>
<dbReference type="PANTHER" id="PTHR27009">
    <property type="entry name" value="RUST RESISTANCE KINASE LR10-RELATED"/>
    <property type="match status" value="1"/>
</dbReference>
<dbReference type="Proteomes" id="UP001054252">
    <property type="component" value="Unassembled WGS sequence"/>
</dbReference>
<evidence type="ECO:0000256" key="1">
    <source>
        <dbReference type="ARBA" id="ARBA00004479"/>
    </source>
</evidence>
<keyword evidence="2" id="KW-0723">Serine/threonine-protein kinase</keyword>
<comment type="subcellular location">
    <subcellularLocation>
        <location evidence="1">Membrane</location>
        <topology evidence="1">Single-pass type I membrane protein</topology>
    </subcellularLocation>
</comment>
<keyword evidence="17" id="KW-1185">Reference proteome</keyword>
<dbReference type="Pfam" id="PF00069">
    <property type="entry name" value="Pkinase"/>
    <property type="match status" value="1"/>
</dbReference>
<evidence type="ECO:0000313" key="16">
    <source>
        <dbReference type="EMBL" id="GKU89123.1"/>
    </source>
</evidence>
<evidence type="ECO:0000256" key="3">
    <source>
        <dbReference type="ARBA" id="ARBA00022679"/>
    </source>
</evidence>
<keyword evidence="4 13" id="KW-0812">Transmembrane</keyword>
<keyword evidence="7" id="KW-0418">Kinase</keyword>
<dbReference type="InterPro" id="IPR045874">
    <property type="entry name" value="LRK10/LRL21-25-like"/>
</dbReference>
<evidence type="ECO:0000256" key="7">
    <source>
        <dbReference type="ARBA" id="ARBA00022777"/>
    </source>
</evidence>
<comment type="caution">
    <text evidence="16">The sequence shown here is derived from an EMBL/GenBank/DDBJ whole genome shotgun (WGS) entry which is preliminary data.</text>
</comment>
<dbReference type="FunFam" id="3.30.200.20:FF:000178">
    <property type="entry name" value="serine/threonine-protein kinase PBS1-like"/>
    <property type="match status" value="1"/>
</dbReference>
<evidence type="ECO:0000256" key="4">
    <source>
        <dbReference type="ARBA" id="ARBA00022692"/>
    </source>
</evidence>
<evidence type="ECO:0000313" key="17">
    <source>
        <dbReference type="Proteomes" id="UP001054252"/>
    </source>
</evidence>
<feature type="binding site" evidence="12">
    <location>
        <position position="372"/>
    </location>
    <ligand>
        <name>ATP</name>
        <dbReference type="ChEBI" id="CHEBI:30616"/>
    </ligand>
</feature>
<evidence type="ECO:0000256" key="14">
    <source>
        <dbReference type="SAM" id="SignalP"/>
    </source>
</evidence>
<accession>A0AAV5HK07</accession>
<evidence type="ECO:0000259" key="15">
    <source>
        <dbReference type="PROSITE" id="PS50011"/>
    </source>
</evidence>
<dbReference type="Gene3D" id="1.10.510.10">
    <property type="entry name" value="Transferase(Phosphotransferase) domain 1"/>
    <property type="match status" value="1"/>
</dbReference>
<dbReference type="Gene3D" id="3.30.200.20">
    <property type="entry name" value="Phosphorylase Kinase, domain 1"/>
    <property type="match status" value="1"/>
</dbReference>
<evidence type="ECO:0000256" key="9">
    <source>
        <dbReference type="ARBA" id="ARBA00022989"/>
    </source>
</evidence>
<dbReference type="Pfam" id="PF13947">
    <property type="entry name" value="GUB_WAK_bind"/>
    <property type="match status" value="1"/>
</dbReference>
<keyword evidence="10 13" id="KW-0472">Membrane</keyword>
<dbReference type="InterPro" id="IPR017441">
    <property type="entry name" value="Protein_kinase_ATP_BS"/>
</dbReference>
<dbReference type="InterPro" id="IPR025287">
    <property type="entry name" value="WAK_GUB"/>
</dbReference>
<dbReference type="PROSITE" id="PS00107">
    <property type="entry name" value="PROTEIN_KINASE_ATP"/>
    <property type="match status" value="1"/>
</dbReference>
<dbReference type="AlphaFoldDB" id="A0AAV5HK07"/>
<dbReference type="GO" id="GO:0005524">
    <property type="term" value="F:ATP binding"/>
    <property type="evidence" value="ECO:0007669"/>
    <property type="project" value="UniProtKB-UniRule"/>
</dbReference>
<gene>
    <name evidence="16" type="ORF">SLEP1_g3309</name>
</gene>
<dbReference type="PROSITE" id="PS50011">
    <property type="entry name" value="PROTEIN_KINASE_DOM"/>
    <property type="match status" value="1"/>
</dbReference>
<sequence>MLRRKLILVFSLMALALSLCPDACMARAKYKPCPTFSSCGNLSIMYPFRLNTDPVGCGLPEYELVCENNRTTLVMEQWKFFVESIIEQKSAPLYFVENGTKYTLRLVDATLRRDKCSIPRSSLVCGSCRDFGRYTEYSDSADYTMYILNCNIPINSSLYVDASACTNRSSSPYTYFFLFHDSQTKVSDFNESCRIEALFPFSLSNITGFSASDIYHKLLEDYELTWSDFSFRGDKLTLKKILQSVEYALDNFLDSFIFFLLGGPHVKHNTKFPPHRTYIICLLTTGALILARALLGISILLAIIVYKLRRRHLSVDDTIEEFLRRQNNFMPIRYTYLEIKKITGSFKNKLGQGGYGSVFKGKLRSGHFVAIKLLSTSKGNGQDFINEVATMGRIHHANVMQLIGFCVEGSKQALVYDFMPNGSLDKIIFSTHSNTSLSWQKMFEIALGVARGIEYLHRGCEMQILHFDIKPHNILLDDNFNPKVSDFGLAKLYPIDDSFVSLTAARGTPGYIAPELFYKNIGGVSYKADVYSFGMLLMEMVGKRRNFKEYVNQSSEVYFQTWIYDQFDRGEDIDLGDVTNVEKNIVKKMVIVALWCIQMKPVVRPSMTKVLEMLESEIELLKMPLRPCLFPSELPTADHASISLAAMPTMSLDART</sequence>
<keyword evidence="9 13" id="KW-1133">Transmembrane helix</keyword>
<feature type="chain" id="PRO_5043865141" description="Protein kinase domain-containing protein" evidence="14">
    <location>
        <begin position="19"/>
        <end position="656"/>
    </location>
</feature>
<dbReference type="InterPro" id="IPR011009">
    <property type="entry name" value="Kinase-like_dom_sf"/>
</dbReference>
<dbReference type="SUPFAM" id="SSF56112">
    <property type="entry name" value="Protein kinase-like (PK-like)"/>
    <property type="match status" value="1"/>
</dbReference>
<feature type="domain" description="Protein kinase" evidence="15">
    <location>
        <begin position="344"/>
        <end position="621"/>
    </location>
</feature>
<dbReference type="GO" id="GO:0030247">
    <property type="term" value="F:polysaccharide binding"/>
    <property type="evidence" value="ECO:0007669"/>
    <property type="project" value="InterPro"/>
</dbReference>
<feature type="signal peptide" evidence="14">
    <location>
        <begin position="1"/>
        <end position="18"/>
    </location>
</feature>
<keyword evidence="3" id="KW-0808">Transferase</keyword>
<reference evidence="16 17" key="1">
    <citation type="journal article" date="2021" name="Commun. Biol.">
        <title>The genome of Shorea leprosula (Dipterocarpaceae) highlights the ecological relevance of drought in aseasonal tropical rainforests.</title>
        <authorList>
            <person name="Ng K.K.S."/>
            <person name="Kobayashi M.J."/>
            <person name="Fawcett J.A."/>
            <person name="Hatakeyama M."/>
            <person name="Paape T."/>
            <person name="Ng C.H."/>
            <person name="Ang C.C."/>
            <person name="Tnah L.H."/>
            <person name="Lee C.T."/>
            <person name="Nishiyama T."/>
            <person name="Sese J."/>
            <person name="O'Brien M.J."/>
            <person name="Copetti D."/>
            <person name="Mohd Noor M.I."/>
            <person name="Ong R.C."/>
            <person name="Putra M."/>
            <person name="Sireger I.Z."/>
            <person name="Indrioko S."/>
            <person name="Kosugi Y."/>
            <person name="Izuno A."/>
            <person name="Isagi Y."/>
            <person name="Lee S.L."/>
            <person name="Shimizu K.K."/>
        </authorList>
    </citation>
    <scope>NUCLEOTIDE SEQUENCE [LARGE SCALE GENOMIC DNA]</scope>
    <source>
        <strain evidence="16">214</strain>
    </source>
</reference>
<dbReference type="InterPro" id="IPR000719">
    <property type="entry name" value="Prot_kinase_dom"/>
</dbReference>
<keyword evidence="8 12" id="KW-0067">ATP-binding</keyword>
<keyword evidence="5 14" id="KW-0732">Signal</keyword>
<evidence type="ECO:0000256" key="11">
    <source>
        <dbReference type="ARBA" id="ARBA00023180"/>
    </source>
</evidence>
<dbReference type="GO" id="GO:0016020">
    <property type="term" value="C:membrane"/>
    <property type="evidence" value="ECO:0007669"/>
    <property type="project" value="UniProtKB-SubCell"/>
</dbReference>
<name>A0AAV5HK07_9ROSI</name>
<evidence type="ECO:0000256" key="6">
    <source>
        <dbReference type="ARBA" id="ARBA00022741"/>
    </source>
</evidence>
<protein>
    <recommendedName>
        <fullName evidence="15">Protein kinase domain-containing protein</fullName>
    </recommendedName>
</protein>
<evidence type="ECO:0000256" key="10">
    <source>
        <dbReference type="ARBA" id="ARBA00023136"/>
    </source>
</evidence>
<organism evidence="16 17">
    <name type="scientific">Rubroshorea leprosula</name>
    <dbReference type="NCBI Taxonomy" id="152421"/>
    <lineage>
        <taxon>Eukaryota</taxon>
        <taxon>Viridiplantae</taxon>
        <taxon>Streptophyta</taxon>
        <taxon>Embryophyta</taxon>
        <taxon>Tracheophyta</taxon>
        <taxon>Spermatophyta</taxon>
        <taxon>Magnoliopsida</taxon>
        <taxon>eudicotyledons</taxon>
        <taxon>Gunneridae</taxon>
        <taxon>Pentapetalae</taxon>
        <taxon>rosids</taxon>
        <taxon>malvids</taxon>
        <taxon>Malvales</taxon>
        <taxon>Dipterocarpaceae</taxon>
        <taxon>Rubroshorea</taxon>
    </lineage>
</organism>
<dbReference type="SMART" id="SM00220">
    <property type="entry name" value="S_TKc"/>
    <property type="match status" value="1"/>
</dbReference>
<evidence type="ECO:0000256" key="2">
    <source>
        <dbReference type="ARBA" id="ARBA00022527"/>
    </source>
</evidence>
<evidence type="ECO:0000256" key="13">
    <source>
        <dbReference type="SAM" id="Phobius"/>
    </source>
</evidence>
<dbReference type="FunFam" id="1.10.510.10:FF:000590">
    <property type="entry name" value="PR5-like receptor kinase"/>
    <property type="match status" value="1"/>
</dbReference>
<evidence type="ECO:0000256" key="5">
    <source>
        <dbReference type="ARBA" id="ARBA00022729"/>
    </source>
</evidence>
<keyword evidence="11" id="KW-0325">Glycoprotein</keyword>
<dbReference type="GO" id="GO:0004674">
    <property type="term" value="F:protein serine/threonine kinase activity"/>
    <property type="evidence" value="ECO:0007669"/>
    <property type="project" value="UniProtKB-KW"/>
</dbReference>
<evidence type="ECO:0000256" key="12">
    <source>
        <dbReference type="PROSITE-ProRule" id="PRU10141"/>
    </source>
</evidence>
<dbReference type="PROSITE" id="PS00108">
    <property type="entry name" value="PROTEIN_KINASE_ST"/>
    <property type="match status" value="1"/>
</dbReference>